<gene>
    <name evidence="2" type="ORF">DB30_01637</name>
</gene>
<reference evidence="2 3" key="1">
    <citation type="submission" date="2014-12" db="EMBL/GenBank/DDBJ databases">
        <title>Genome assembly of Enhygromyxa salina DSM 15201.</title>
        <authorList>
            <person name="Sharma G."/>
            <person name="Subramanian S."/>
        </authorList>
    </citation>
    <scope>NUCLEOTIDE SEQUENCE [LARGE SCALE GENOMIC DNA]</scope>
    <source>
        <strain evidence="2 3">DSM 15201</strain>
    </source>
</reference>
<dbReference type="EMBL" id="JMCC02000014">
    <property type="protein sequence ID" value="KIG18133.1"/>
    <property type="molecule type" value="Genomic_DNA"/>
</dbReference>
<accession>A0A0C2A414</accession>
<name>A0A0C2A414_9BACT</name>
<protein>
    <submittedName>
        <fullName evidence="2">Uncharacterized protein</fullName>
    </submittedName>
</protein>
<organism evidence="2 3">
    <name type="scientific">Enhygromyxa salina</name>
    <dbReference type="NCBI Taxonomy" id="215803"/>
    <lineage>
        <taxon>Bacteria</taxon>
        <taxon>Pseudomonadati</taxon>
        <taxon>Myxococcota</taxon>
        <taxon>Polyangia</taxon>
        <taxon>Nannocystales</taxon>
        <taxon>Nannocystaceae</taxon>
        <taxon>Enhygromyxa</taxon>
    </lineage>
</organism>
<dbReference type="AlphaFoldDB" id="A0A0C2A414"/>
<feature type="compositionally biased region" description="Basic residues" evidence="1">
    <location>
        <begin position="8"/>
        <end position="29"/>
    </location>
</feature>
<feature type="region of interest" description="Disordered" evidence="1">
    <location>
        <begin position="1"/>
        <end position="32"/>
    </location>
</feature>
<sequence length="53" mass="5906">MASDTNILRRKRKRRHKNAGHDRKVKQSRKSTLSAAELFAACGEPGQSAPKTD</sequence>
<proteinExistence type="predicted"/>
<dbReference type="Proteomes" id="UP000031599">
    <property type="component" value="Unassembled WGS sequence"/>
</dbReference>
<evidence type="ECO:0000256" key="1">
    <source>
        <dbReference type="SAM" id="MobiDB-lite"/>
    </source>
</evidence>
<evidence type="ECO:0000313" key="3">
    <source>
        <dbReference type="Proteomes" id="UP000031599"/>
    </source>
</evidence>
<comment type="caution">
    <text evidence="2">The sequence shown here is derived from an EMBL/GenBank/DDBJ whole genome shotgun (WGS) entry which is preliminary data.</text>
</comment>
<dbReference type="RefSeq" id="WP_153258250.1">
    <property type="nucleotide sequence ID" value="NZ_JMCC02000014.1"/>
</dbReference>
<evidence type="ECO:0000313" key="2">
    <source>
        <dbReference type="EMBL" id="KIG18133.1"/>
    </source>
</evidence>